<dbReference type="Proteomes" id="UP001556692">
    <property type="component" value="Unassembled WGS sequence"/>
</dbReference>
<feature type="chain" id="PRO_5046987078" evidence="1">
    <location>
        <begin position="32"/>
        <end position="492"/>
    </location>
</feature>
<protein>
    <submittedName>
        <fullName evidence="2">Uncharacterized protein</fullName>
    </submittedName>
</protein>
<dbReference type="RefSeq" id="WP_367955870.1">
    <property type="nucleotide sequence ID" value="NZ_JBDPGJ010000004.1"/>
</dbReference>
<dbReference type="SUPFAM" id="SSF52096">
    <property type="entry name" value="ClpP/crotonase"/>
    <property type="match status" value="1"/>
</dbReference>
<dbReference type="InterPro" id="IPR029045">
    <property type="entry name" value="ClpP/crotonase-like_dom_sf"/>
</dbReference>
<evidence type="ECO:0000256" key="1">
    <source>
        <dbReference type="SAM" id="SignalP"/>
    </source>
</evidence>
<organism evidence="2 3">
    <name type="scientific">Aquibium pacificus</name>
    <dbReference type="NCBI Taxonomy" id="3153579"/>
    <lineage>
        <taxon>Bacteria</taxon>
        <taxon>Pseudomonadati</taxon>
        <taxon>Pseudomonadota</taxon>
        <taxon>Alphaproteobacteria</taxon>
        <taxon>Hyphomicrobiales</taxon>
        <taxon>Phyllobacteriaceae</taxon>
        <taxon>Aquibium</taxon>
    </lineage>
</organism>
<name>A0ABV3SMK8_9HYPH</name>
<evidence type="ECO:0000313" key="2">
    <source>
        <dbReference type="EMBL" id="MEX0408015.1"/>
    </source>
</evidence>
<dbReference type="EMBL" id="JBDPGJ010000004">
    <property type="protein sequence ID" value="MEX0408015.1"/>
    <property type="molecule type" value="Genomic_DNA"/>
</dbReference>
<reference evidence="2 3" key="1">
    <citation type="submission" date="2024-05" db="EMBL/GenBank/DDBJ databases">
        <authorList>
            <person name="Jiang F."/>
        </authorList>
    </citation>
    <scope>NUCLEOTIDE SEQUENCE [LARGE SCALE GENOMIC DNA]</scope>
    <source>
        <strain evidence="2 3">LZ166</strain>
    </source>
</reference>
<keyword evidence="3" id="KW-1185">Reference proteome</keyword>
<comment type="caution">
    <text evidence="2">The sequence shown here is derived from an EMBL/GenBank/DDBJ whole genome shotgun (WGS) entry which is preliminary data.</text>
</comment>
<sequence>MSGKPQNRKRPFNILTVFTFCIIGMSTELSAAEVKCSAEEIFIDVPLYVPEWVNIIQVHGPIREGDFEQIRDVLGEPTAHFTNCEFANARPGFVVELNSQGGDLLEALKIGSYLRRKGAGTYIPPSGECLSSCAVIFMGGSRHTGDATFVPSRTLHYSGKLGFHSPFTDASELSGLPSKNLEYVVVNAYEAAINIAAKIIVYALQTEWSSGLVQRMLDTPKSDLFVIDTVDKVGRWGISVYGLPAIEKPSEEDLYVACKNFGFWGADSRRTVDEADDLIAGDILEFHYPEGMESTLTFLHRELSDGGHTIFRFTSEFDGPECVFTISDHGVSSDSFPFSSLSVVPGYNTLIDAYSMLERRKTGKVDNSEYIRFLDGKWIHNGSIMKFYISEGSIGVNDVSITYYEPKPQLRHLPAGTVLFSGRIHGTRMVGNAKIFNRKCGPIEYLVQGDIFGADRDRVVLSGSAPKRGGDCKIREWVSTGPNTNLVFERLR</sequence>
<dbReference type="Gene3D" id="3.90.226.10">
    <property type="entry name" value="2-enoyl-CoA Hydratase, Chain A, domain 1"/>
    <property type="match status" value="1"/>
</dbReference>
<gene>
    <name evidence="2" type="ORF">ABGN05_20355</name>
</gene>
<proteinExistence type="predicted"/>
<keyword evidence="1" id="KW-0732">Signal</keyword>
<accession>A0ABV3SMK8</accession>
<evidence type="ECO:0000313" key="3">
    <source>
        <dbReference type="Proteomes" id="UP001556692"/>
    </source>
</evidence>
<feature type="signal peptide" evidence="1">
    <location>
        <begin position="1"/>
        <end position="31"/>
    </location>
</feature>